<organism evidence="2 3">
    <name type="scientific">Amycolatopsis mongoliensis</name>
    <dbReference type="NCBI Taxonomy" id="715475"/>
    <lineage>
        <taxon>Bacteria</taxon>
        <taxon>Bacillati</taxon>
        <taxon>Actinomycetota</taxon>
        <taxon>Actinomycetes</taxon>
        <taxon>Pseudonocardiales</taxon>
        <taxon>Pseudonocardiaceae</taxon>
        <taxon>Amycolatopsis</taxon>
    </lineage>
</organism>
<proteinExistence type="predicted"/>
<evidence type="ECO:0000256" key="1">
    <source>
        <dbReference type="SAM" id="MobiDB-lite"/>
    </source>
</evidence>
<dbReference type="EMBL" id="CP127295">
    <property type="protein sequence ID" value="WIX97862.1"/>
    <property type="molecule type" value="Genomic_DNA"/>
</dbReference>
<feature type="region of interest" description="Disordered" evidence="1">
    <location>
        <begin position="1"/>
        <end position="21"/>
    </location>
</feature>
<dbReference type="RefSeq" id="WP_285994353.1">
    <property type="nucleotide sequence ID" value="NZ_CP127295.1"/>
</dbReference>
<evidence type="ECO:0000313" key="2">
    <source>
        <dbReference type="EMBL" id="WIX97862.1"/>
    </source>
</evidence>
<sequence>MTWSSGAKPQEPTTAKGHGRKSRAAMAIAAAAAGLVLMEAPAATAEPAGISHDFLVYGADGNSYITGSVFFSNRSASVEATFHAAGCRRFYAYALAGTTQLDARSTSTHCNSTTGEDIPLKADVRGGANHVKVSLTDQNGQNARTGHIYR</sequence>
<gene>
    <name evidence="2" type="ORF">QRX60_27670</name>
</gene>
<dbReference type="AlphaFoldDB" id="A0A9Y2JGY2"/>
<accession>A0A9Y2JGY2</accession>
<keyword evidence="3" id="KW-1185">Reference proteome</keyword>
<protein>
    <submittedName>
        <fullName evidence="2">Uncharacterized protein</fullName>
    </submittedName>
</protein>
<dbReference type="KEGG" id="amog:QRX60_27670"/>
<name>A0A9Y2JGY2_9PSEU</name>
<evidence type="ECO:0000313" key="3">
    <source>
        <dbReference type="Proteomes" id="UP001239397"/>
    </source>
</evidence>
<feature type="compositionally biased region" description="Polar residues" evidence="1">
    <location>
        <begin position="1"/>
        <end position="13"/>
    </location>
</feature>
<dbReference type="Proteomes" id="UP001239397">
    <property type="component" value="Chromosome"/>
</dbReference>
<reference evidence="2 3" key="1">
    <citation type="submission" date="2023-06" db="EMBL/GenBank/DDBJ databases">
        <authorList>
            <person name="Oyuntsetseg B."/>
            <person name="Kim S.B."/>
        </authorList>
    </citation>
    <scope>NUCLEOTIDE SEQUENCE [LARGE SCALE GENOMIC DNA]</scope>
    <source>
        <strain evidence="2 3">4-36</strain>
    </source>
</reference>